<keyword evidence="1" id="KW-1133">Transmembrane helix</keyword>
<keyword evidence="1" id="KW-0472">Membrane</keyword>
<dbReference type="InterPro" id="IPR045629">
    <property type="entry name" value="DUF6232"/>
</dbReference>
<sequence>MNKNTTNDSGESMSTTVSQSNGMGETVFLQHGNVTVTNTRFIVPGQTYAMSNVTSIKHVEKAPSRAPGVIVAIIGLLLLFAKVWVFGLAAIAIGVFVAWNAKGQYDVVLHTASGEVRAFQSPDRGLVQQIVSALNQAVVFRG</sequence>
<feature type="transmembrane region" description="Helical" evidence="1">
    <location>
        <begin position="69"/>
        <end position="99"/>
    </location>
</feature>
<dbReference type="Proteomes" id="UP001059745">
    <property type="component" value="Chromosome 1"/>
</dbReference>
<accession>A0AB38TNL1</accession>
<dbReference type="AlphaFoldDB" id="A0AB38TNL1"/>
<keyword evidence="1" id="KW-0812">Transmembrane</keyword>
<gene>
    <name evidence="2" type="ORF">NYZ96_14775</name>
</gene>
<evidence type="ECO:0000256" key="1">
    <source>
        <dbReference type="SAM" id="Phobius"/>
    </source>
</evidence>
<organism evidence="2 3">
    <name type="scientific">Burkholderia gladioli</name>
    <name type="common">Pseudomonas marginata</name>
    <name type="synonym">Phytomonas marginata</name>
    <dbReference type="NCBI Taxonomy" id="28095"/>
    <lineage>
        <taxon>Bacteria</taxon>
        <taxon>Pseudomonadati</taxon>
        <taxon>Pseudomonadota</taxon>
        <taxon>Betaproteobacteria</taxon>
        <taxon>Burkholderiales</taxon>
        <taxon>Burkholderiaceae</taxon>
        <taxon>Burkholderia</taxon>
    </lineage>
</organism>
<reference evidence="2" key="1">
    <citation type="submission" date="2022-09" db="EMBL/GenBank/DDBJ databases">
        <title>Genomic of Burkholderia gladioli.</title>
        <authorList>
            <person name="Wu H."/>
        </authorList>
    </citation>
    <scope>NUCLEOTIDE SEQUENCE</scope>
    <source>
        <strain evidence="2">ZN-S4</strain>
    </source>
</reference>
<dbReference type="EMBL" id="CP104214">
    <property type="protein sequence ID" value="UWX69455.1"/>
    <property type="molecule type" value="Genomic_DNA"/>
</dbReference>
<proteinExistence type="predicted"/>
<dbReference type="RefSeq" id="WP_186216235.1">
    <property type="nucleotide sequence ID" value="NZ_CADFAS010000028.1"/>
</dbReference>
<protein>
    <submittedName>
        <fullName evidence="2">DUF6232 family protein</fullName>
    </submittedName>
</protein>
<evidence type="ECO:0000313" key="2">
    <source>
        <dbReference type="EMBL" id="UWX69455.1"/>
    </source>
</evidence>
<evidence type="ECO:0000313" key="3">
    <source>
        <dbReference type="Proteomes" id="UP001059745"/>
    </source>
</evidence>
<name>A0AB38TNL1_BURGA</name>
<dbReference type="Pfam" id="PF19744">
    <property type="entry name" value="DUF6232"/>
    <property type="match status" value="1"/>
</dbReference>